<dbReference type="PANTHER" id="PTHR47027:SF29">
    <property type="entry name" value="C2H2-TYPE DOMAIN-CONTAINING PROTEIN"/>
    <property type="match status" value="1"/>
</dbReference>
<keyword evidence="2" id="KW-1185">Reference proteome</keyword>
<evidence type="ECO:0000313" key="2">
    <source>
        <dbReference type="Proteomes" id="UP000235965"/>
    </source>
</evidence>
<protein>
    <recommendedName>
        <fullName evidence="3">Endonuclease-reverse transcriptase</fullName>
    </recommendedName>
</protein>
<name>A0A2J7Q0F7_9NEOP</name>
<dbReference type="Proteomes" id="UP000235965">
    <property type="component" value="Unassembled WGS sequence"/>
</dbReference>
<evidence type="ECO:0008006" key="3">
    <source>
        <dbReference type="Google" id="ProtNLM"/>
    </source>
</evidence>
<dbReference type="EMBL" id="NEVH01019968">
    <property type="protein sequence ID" value="PNF22073.1"/>
    <property type="molecule type" value="Genomic_DNA"/>
</dbReference>
<evidence type="ECO:0000313" key="1">
    <source>
        <dbReference type="EMBL" id="PNF22073.1"/>
    </source>
</evidence>
<gene>
    <name evidence="1" type="ORF">B7P43_G09297</name>
</gene>
<dbReference type="InParanoid" id="A0A2J7Q0F7"/>
<feature type="non-terminal residue" evidence="1">
    <location>
        <position position="1"/>
    </location>
</feature>
<accession>A0A2J7Q0F7</accession>
<reference evidence="1 2" key="1">
    <citation type="submission" date="2017-12" db="EMBL/GenBank/DDBJ databases">
        <title>Hemimetabolous genomes reveal molecular basis of termite eusociality.</title>
        <authorList>
            <person name="Harrison M.C."/>
            <person name="Jongepier E."/>
            <person name="Robertson H.M."/>
            <person name="Arning N."/>
            <person name="Bitard-Feildel T."/>
            <person name="Chao H."/>
            <person name="Childers C.P."/>
            <person name="Dinh H."/>
            <person name="Doddapaneni H."/>
            <person name="Dugan S."/>
            <person name="Gowin J."/>
            <person name="Greiner C."/>
            <person name="Han Y."/>
            <person name="Hu H."/>
            <person name="Hughes D.S.T."/>
            <person name="Huylmans A.-K."/>
            <person name="Kemena C."/>
            <person name="Kremer L.P.M."/>
            <person name="Lee S.L."/>
            <person name="Lopez-Ezquerra A."/>
            <person name="Mallet L."/>
            <person name="Monroy-Kuhn J.M."/>
            <person name="Moser A."/>
            <person name="Murali S.C."/>
            <person name="Muzny D.M."/>
            <person name="Otani S."/>
            <person name="Piulachs M.-D."/>
            <person name="Poelchau M."/>
            <person name="Qu J."/>
            <person name="Schaub F."/>
            <person name="Wada-Katsumata A."/>
            <person name="Worley K.C."/>
            <person name="Xie Q."/>
            <person name="Ylla G."/>
            <person name="Poulsen M."/>
            <person name="Gibbs R.A."/>
            <person name="Schal C."/>
            <person name="Richards S."/>
            <person name="Belles X."/>
            <person name="Korb J."/>
            <person name="Bornberg-Bauer E."/>
        </authorList>
    </citation>
    <scope>NUCLEOTIDE SEQUENCE [LARGE SCALE GENOMIC DNA]</scope>
    <source>
        <tissue evidence="1">Whole body</tissue>
    </source>
</reference>
<sequence>VKERIQAGNRAYFTNLSTLRSKTISGAAKLQVYETLIRPVAIKGAKTWTLRVTEENALRIFERKVIRKIYGPAMVYMEDKIQIRWLGHVERMEDNAVPKRMLKGRLYSKRRKGRPRMRWPDDVENVLKKMKVKEWIEKMRNRVQWGLVVEEARLTQGCSVEW</sequence>
<proteinExistence type="predicted"/>
<organism evidence="1 2">
    <name type="scientific">Cryptotermes secundus</name>
    <dbReference type="NCBI Taxonomy" id="105785"/>
    <lineage>
        <taxon>Eukaryota</taxon>
        <taxon>Metazoa</taxon>
        <taxon>Ecdysozoa</taxon>
        <taxon>Arthropoda</taxon>
        <taxon>Hexapoda</taxon>
        <taxon>Insecta</taxon>
        <taxon>Pterygota</taxon>
        <taxon>Neoptera</taxon>
        <taxon>Polyneoptera</taxon>
        <taxon>Dictyoptera</taxon>
        <taxon>Blattodea</taxon>
        <taxon>Blattoidea</taxon>
        <taxon>Termitoidae</taxon>
        <taxon>Kalotermitidae</taxon>
        <taxon>Cryptotermitinae</taxon>
        <taxon>Cryptotermes</taxon>
    </lineage>
</organism>
<comment type="caution">
    <text evidence="1">The sequence shown here is derived from an EMBL/GenBank/DDBJ whole genome shotgun (WGS) entry which is preliminary data.</text>
</comment>
<dbReference type="AlphaFoldDB" id="A0A2J7Q0F7"/>
<dbReference type="PANTHER" id="PTHR47027">
    <property type="entry name" value="REVERSE TRANSCRIPTASE DOMAIN-CONTAINING PROTEIN"/>
    <property type="match status" value="1"/>
</dbReference>